<sequence length="513" mass="58746">MSLHLLLETIRKIWKKGSVIEKEECRHKREFQQADDQDIALIIEMANKFMGKIFLNIELESKPMEAAYIFQIGHVFIENIKRFTTMLVDNFKETLRNDQLYKKLVKPLENLQEKIEQDCTIHQKVKDIKEIHVQKIESMVHIFTEPDRQEQPGHKSVESSELIQENSAKDCTIKQKVGDIKEKHDNQIMKMTDLVIEHLKVGKENQKEEKEYTNAAATKENLPQHMSLLEFPCVNSQNHNIFLSVKEFKPDHLPSLYRHGELYDLIMLSASLTVKVLVTSTSNERDGDGLLPTITNLTDFEREIKAIRRGTGRVIHVQKNVDGENQSCHCHECKISSSPKPVHGIIFICTSKKIIYDDKEAENSKCILDYAFRNCATITLSGSGNNGFRVSKDCCVIMYQTCNHNLLQHLEAKINEYNNVYGKVHHTFKGSSEKHCLAIIVSNPHGFSKQVSVGEWVEKKKKCANTYYYTYNTLACEGSVGAHVFILGSSSSVLFNQHIHLGKENETELNHSS</sequence>
<evidence type="ECO:0000313" key="1">
    <source>
        <dbReference type="EMBL" id="CAL1545066.1"/>
    </source>
</evidence>
<comment type="caution">
    <text evidence="1">The sequence shown here is derived from an EMBL/GenBank/DDBJ whole genome shotgun (WGS) entry which is preliminary data.</text>
</comment>
<organism evidence="1 2">
    <name type="scientific">Lymnaea stagnalis</name>
    <name type="common">Great pond snail</name>
    <name type="synonym">Helix stagnalis</name>
    <dbReference type="NCBI Taxonomy" id="6523"/>
    <lineage>
        <taxon>Eukaryota</taxon>
        <taxon>Metazoa</taxon>
        <taxon>Spiralia</taxon>
        <taxon>Lophotrochozoa</taxon>
        <taxon>Mollusca</taxon>
        <taxon>Gastropoda</taxon>
        <taxon>Heterobranchia</taxon>
        <taxon>Euthyneura</taxon>
        <taxon>Panpulmonata</taxon>
        <taxon>Hygrophila</taxon>
        <taxon>Lymnaeoidea</taxon>
        <taxon>Lymnaeidae</taxon>
        <taxon>Lymnaea</taxon>
    </lineage>
</organism>
<name>A0AAV2IHC3_LYMST</name>
<proteinExistence type="predicted"/>
<accession>A0AAV2IHC3</accession>
<feature type="non-terminal residue" evidence="1">
    <location>
        <position position="513"/>
    </location>
</feature>
<protein>
    <submittedName>
        <fullName evidence="1">Uncharacterized protein</fullName>
    </submittedName>
</protein>
<dbReference type="EMBL" id="CAXITT010000672">
    <property type="protein sequence ID" value="CAL1545066.1"/>
    <property type="molecule type" value="Genomic_DNA"/>
</dbReference>
<evidence type="ECO:0000313" key="2">
    <source>
        <dbReference type="Proteomes" id="UP001497497"/>
    </source>
</evidence>
<dbReference type="AlphaFoldDB" id="A0AAV2IHC3"/>
<dbReference type="Proteomes" id="UP001497497">
    <property type="component" value="Unassembled WGS sequence"/>
</dbReference>
<gene>
    <name evidence="1" type="ORF">GSLYS_00018549001</name>
</gene>
<keyword evidence="2" id="KW-1185">Reference proteome</keyword>
<reference evidence="1 2" key="1">
    <citation type="submission" date="2024-04" db="EMBL/GenBank/DDBJ databases">
        <authorList>
            <consortium name="Genoscope - CEA"/>
            <person name="William W."/>
        </authorList>
    </citation>
    <scope>NUCLEOTIDE SEQUENCE [LARGE SCALE GENOMIC DNA]</scope>
</reference>